<organism evidence="1 2">
    <name type="scientific">Taibaiella chishuiensis</name>
    <dbReference type="NCBI Taxonomy" id="1434707"/>
    <lineage>
        <taxon>Bacteria</taxon>
        <taxon>Pseudomonadati</taxon>
        <taxon>Bacteroidota</taxon>
        <taxon>Chitinophagia</taxon>
        <taxon>Chitinophagales</taxon>
        <taxon>Chitinophagaceae</taxon>
        <taxon>Taibaiella</taxon>
    </lineage>
</organism>
<evidence type="ECO:0000313" key="2">
    <source>
        <dbReference type="Proteomes" id="UP000240572"/>
    </source>
</evidence>
<reference evidence="1 2" key="1">
    <citation type="submission" date="2018-03" db="EMBL/GenBank/DDBJ databases">
        <title>Genomic Encyclopedia of Type Strains, Phase III (KMG-III): the genomes of soil and plant-associated and newly described type strains.</title>
        <authorList>
            <person name="Whitman W."/>
        </authorList>
    </citation>
    <scope>NUCLEOTIDE SEQUENCE [LARGE SCALE GENOMIC DNA]</scope>
    <source>
        <strain evidence="1 2">CGMCC 1.12700</strain>
    </source>
</reference>
<keyword evidence="2" id="KW-1185">Reference proteome</keyword>
<dbReference type="OrthoDB" id="770928at2"/>
<dbReference type="AlphaFoldDB" id="A0A2P8DBW4"/>
<sequence length="102" mass="11643">MKIKKHNESFAYIDELIRRRATGPPQLLGKKIGVTGWQAKRIIRSLREDGLPIEYCRSAQSYYYTDHVKVNFSITVGDLNILKILGGQASTRIPKPVYLVTH</sequence>
<dbReference type="RefSeq" id="WP_146146651.1">
    <property type="nucleotide sequence ID" value="NZ_PYGD01000001.1"/>
</dbReference>
<protein>
    <recommendedName>
        <fullName evidence="3">HTH domain-containing protein</fullName>
    </recommendedName>
</protein>
<evidence type="ECO:0008006" key="3">
    <source>
        <dbReference type="Google" id="ProtNLM"/>
    </source>
</evidence>
<accession>A0A2P8DBW4</accession>
<comment type="caution">
    <text evidence="1">The sequence shown here is derived from an EMBL/GenBank/DDBJ whole genome shotgun (WGS) entry which is preliminary data.</text>
</comment>
<evidence type="ECO:0000313" key="1">
    <source>
        <dbReference type="EMBL" id="PSK94723.1"/>
    </source>
</evidence>
<dbReference type="Proteomes" id="UP000240572">
    <property type="component" value="Unassembled WGS sequence"/>
</dbReference>
<dbReference type="EMBL" id="PYGD01000001">
    <property type="protein sequence ID" value="PSK94723.1"/>
    <property type="molecule type" value="Genomic_DNA"/>
</dbReference>
<name>A0A2P8DBW4_9BACT</name>
<gene>
    <name evidence="1" type="ORF">B0I18_101883</name>
</gene>
<proteinExistence type="predicted"/>